<sequence>MASQHQPGIAKEYLSLPILLMKEPFLDEDGEQFLWSGFSIVGGADPAIRQRIYNGGIYISNVTPNSPASKCGLKINDKILQVNGYDLTTATLEEARKFMQKYPGLWMLVARTRDIHF</sequence>
<dbReference type="SMART" id="SM00228">
    <property type="entry name" value="PDZ"/>
    <property type="match status" value="1"/>
</dbReference>
<dbReference type="InterPro" id="IPR036034">
    <property type="entry name" value="PDZ_sf"/>
</dbReference>
<evidence type="ECO:0000256" key="2">
    <source>
        <dbReference type="ARBA" id="ARBA00023136"/>
    </source>
</evidence>
<dbReference type="EMBL" id="JABXBU010002228">
    <property type="protein sequence ID" value="KAF8770649.1"/>
    <property type="molecule type" value="Genomic_DNA"/>
</dbReference>
<dbReference type="AlphaFoldDB" id="A0A8T0ED15"/>
<keyword evidence="5" id="KW-1185">Reference proteome</keyword>
<dbReference type="GO" id="GO:0097120">
    <property type="term" value="P:receptor localization to synapse"/>
    <property type="evidence" value="ECO:0007669"/>
    <property type="project" value="TreeGrafter"/>
</dbReference>
<dbReference type="GO" id="GO:0045197">
    <property type="term" value="P:establishment or maintenance of epithelial cell apical/basal polarity"/>
    <property type="evidence" value="ECO:0007669"/>
    <property type="project" value="TreeGrafter"/>
</dbReference>
<proteinExistence type="predicted"/>
<keyword evidence="2" id="KW-0472">Membrane</keyword>
<dbReference type="GO" id="GO:0043113">
    <property type="term" value="P:receptor clustering"/>
    <property type="evidence" value="ECO:0007669"/>
    <property type="project" value="TreeGrafter"/>
</dbReference>
<dbReference type="Pfam" id="PF00595">
    <property type="entry name" value="PDZ"/>
    <property type="match status" value="1"/>
</dbReference>
<protein>
    <submittedName>
        <fullName evidence="4">Tax1-binding protein 3 like protein</fullName>
    </submittedName>
</protein>
<dbReference type="Proteomes" id="UP000807504">
    <property type="component" value="Unassembled WGS sequence"/>
</dbReference>
<name>A0A8T0ED15_ARGBR</name>
<accession>A0A8T0ED15</accession>
<evidence type="ECO:0000259" key="3">
    <source>
        <dbReference type="PROSITE" id="PS50106"/>
    </source>
</evidence>
<comment type="subcellular location">
    <subcellularLocation>
        <location evidence="1">Membrane</location>
    </subcellularLocation>
</comment>
<dbReference type="GO" id="GO:0019901">
    <property type="term" value="F:protein kinase binding"/>
    <property type="evidence" value="ECO:0007669"/>
    <property type="project" value="TreeGrafter"/>
</dbReference>
<gene>
    <name evidence="4" type="ORF">HNY73_018153</name>
</gene>
<evidence type="ECO:0000256" key="1">
    <source>
        <dbReference type="ARBA" id="ARBA00004370"/>
    </source>
</evidence>
<dbReference type="PANTHER" id="PTHR23119:SF51">
    <property type="entry name" value="DISKS LARGE 1 TUMOR SUPPRESSOR PROTEIN"/>
    <property type="match status" value="1"/>
</dbReference>
<dbReference type="GO" id="GO:0016323">
    <property type="term" value="C:basolateral plasma membrane"/>
    <property type="evidence" value="ECO:0007669"/>
    <property type="project" value="TreeGrafter"/>
</dbReference>
<dbReference type="GO" id="GO:0030054">
    <property type="term" value="C:cell junction"/>
    <property type="evidence" value="ECO:0007669"/>
    <property type="project" value="TreeGrafter"/>
</dbReference>
<dbReference type="PROSITE" id="PS50106">
    <property type="entry name" value="PDZ"/>
    <property type="match status" value="1"/>
</dbReference>
<feature type="domain" description="PDZ" evidence="3">
    <location>
        <begin position="37"/>
        <end position="114"/>
    </location>
</feature>
<reference evidence="4" key="1">
    <citation type="journal article" date="2020" name="bioRxiv">
        <title>Chromosome-level reference genome of the European wasp spider Argiope bruennichi: a resource for studies on range expansion and evolutionary adaptation.</title>
        <authorList>
            <person name="Sheffer M.M."/>
            <person name="Hoppe A."/>
            <person name="Krehenwinkel H."/>
            <person name="Uhl G."/>
            <person name="Kuss A.W."/>
            <person name="Jensen L."/>
            <person name="Jensen C."/>
            <person name="Gillespie R.G."/>
            <person name="Hoff K.J."/>
            <person name="Prost S."/>
        </authorList>
    </citation>
    <scope>NUCLEOTIDE SEQUENCE</scope>
</reference>
<dbReference type="InterPro" id="IPR050614">
    <property type="entry name" value="Synaptic_Scaffolding_LAP-MAGUK"/>
</dbReference>
<reference evidence="4" key="2">
    <citation type="submission" date="2020-06" db="EMBL/GenBank/DDBJ databases">
        <authorList>
            <person name="Sheffer M."/>
        </authorList>
    </citation>
    <scope>NUCLEOTIDE SEQUENCE</scope>
</reference>
<evidence type="ECO:0000313" key="4">
    <source>
        <dbReference type="EMBL" id="KAF8770649.1"/>
    </source>
</evidence>
<comment type="caution">
    <text evidence="4">The sequence shown here is derived from an EMBL/GenBank/DDBJ whole genome shotgun (WGS) entry which is preliminary data.</text>
</comment>
<dbReference type="InterPro" id="IPR001478">
    <property type="entry name" value="PDZ"/>
</dbReference>
<dbReference type="SUPFAM" id="SSF50156">
    <property type="entry name" value="PDZ domain-like"/>
    <property type="match status" value="1"/>
</dbReference>
<organism evidence="4 5">
    <name type="scientific">Argiope bruennichi</name>
    <name type="common">Wasp spider</name>
    <name type="synonym">Aranea bruennichi</name>
    <dbReference type="NCBI Taxonomy" id="94029"/>
    <lineage>
        <taxon>Eukaryota</taxon>
        <taxon>Metazoa</taxon>
        <taxon>Ecdysozoa</taxon>
        <taxon>Arthropoda</taxon>
        <taxon>Chelicerata</taxon>
        <taxon>Arachnida</taxon>
        <taxon>Araneae</taxon>
        <taxon>Araneomorphae</taxon>
        <taxon>Entelegynae</taxon>
        <taxon>Araneoidea</taxon>
        <taxon>Araneidae</taxon>
        <taxon>Argiope</taxon>
    </lineage>
</organism>
<dbReference type="Gene3D" id="2.30.42.10">
    <property type="match status" value="1"/>
</dbReference>
<dbReference type="PANTHER" id="PTHR23119">
    <property type="entry name" value="DISCS LARGE"/>
    <property type="match status" value="1"/>
</dbReference>
<dbReference type="GO" id="GO:0098609">
    <property type="term" value="P:cell-cell adhesion"/>
    <property type="evidence" value="ECO:0007669"/>
    <property type="project" value="TreeGrafter"/>
</dbReference>
<evidence type="ECO:0000313" key="5">
    <source>
        <dbReference type="Proteomes" id="UP000807504"/>
    </source>
</evidence>